<sequence length="495" mass="56685">MLCRSWREGKRRRTYPPGPKGWPFIGSTFDFPTKKPWIEYCKWGKIYQSDILYSSALGNQILILNNRDDADELLEKRSHNYSGRPRIPIVDLMGWDSNIGLMDYDEKWKYHRKICQQTFHRKAATFYHPIQTRKVHEFLGNLLIRPDKFQEHCKMLAISIPMATMYGYDVKSFEDPFIEVAEKGQRLGNSLLVPGATLLNIFPILCRIPPIMGTQKFAAEIRKMTEQTQKLPMEYCRKALAEGTARPSFVTSFLERYTSETDEEAMTIERIAATVYSAGADTAISATKSFFYAMATFPEFQKKAQVEIDRIIGPERLPEYNDRESLPYVEAMYRELFRWRPPGPLGVPHFSANDDMYKGYVIPKGTAVFANIWAMAHDEKVYREPGKFNPERFLDADGKLNSDDRVLAYGFGRRVCVGQHVASATMWLFIAALLATFDIAKAKDELGNDIEIDDGYSDGMIRSAAQKTPFKCAITPRSPRALQLIEEALMKAQSK</sequence>
<dbReference type="Proteomes" id="UP000724874">
    <property type="component" value="Unassembled WGS sequence"/>
</dbReference>
<evidence type="ECO:0000256" key="7">
    <source>
        <dbReference type="ARBA" id="ARBA00023004"/>
    </source>
</evidence>
<dbReference type="CDD" id="cd11065">
    <property type="entry name" value="CYP64-like"/>
    <property type="match status" value="1"/>
</dbReference>
<evidence type="ECO:0000256" key="1">
    <source>
        <dbReference type="ARBA" id="ARBA00001971"/>
    </source>
</evidence>
<keyword evidence="6" id="KW-0560">Oxidoreductase</keyword>
<dbReference type="Pfam" id="PF00067">
    <property type="entry name" value="p450"/>
    <property type="match status" value="1"/>
</dbReference>
<organism evidence="10 11">
    <name type="scientific">Gymnopilus junonius</name>
    <name type="common">Spectacular rustgill mushroom</name>
    <name type="synonym">Gymnopilus spectabilis subsp. junonius</name>
    <dbReference type="NCBI Taxonomy" id="109634"/>
    <lineage>
        <taxon>Eukaryota</taxon>
        <taxon>Fungi</taxon>
        <taxon>Dikarya</taxon>
        <taxon>Basidiomycota</taxon>
        <taxon>Agaricomycotina</taxon>
        <taxon>Agaricomycetes</taxon>
        <taxon>Agaricomycetidae</taxon>
        <taxon>Agaricales</taxon>
        <taxon>Agaricineae</taxon>
        <taxon>Hymenogastraceae</taxon>
        <taxon>Gymnopilus</taxon>
    </lineage>
</organism>
<comment type="similarity">
    <text evidence="3">Belongs to the cytochrome P450 family.</text>
</comment>
<comment type="caution">
    <text evidence="10">The sequence shown here is derived from an EMBL/GenBank/DDBJ whole genome shotgun (WGS) entry which is preliminary data.</text>
</comment>
<reference evidence="10" key="1">
    <citation type="submission" date="2020-11" db="EMBL/GenBank/DDBJ databases">
        <authorList>
            <consortium name="DOE Joint Genome Institute"/>
            <person name="Ahrendt S."/>
            <person name="Riley R."/>
            <person name="Andreopoulos W."/>
            <person name="LaButti K."/>
            <person name="Pangilinan J."/>
            <person name="Ruiz-duenas F.J."/>
            <person name="Barrasa J.M."/>
            <person name="Sanchez-Garcia M."/>
            <person name="Camarero S."/>
            <person name="Miyauchi S."/>
            <person name="Serrano A."/>
            <person name="Linde D."/>
            <person name="Babiker R."/>
            <person name="Drula E."/>
            <person name="Ayuso-Fernandez I."/>
            <person name="Pacheco R."/>
            <person name="Padilla G."/>
            <person name="Ferreira P."/>
            <person name="Barriuso J."/>
            <person name="Kellner H."/>
            <person name="Castanera R."/>
            <person name="Alfaro M."/>
            <person name="Ramirez L."/>
            <person name="Pisabarro A.G."/>
            <person name="Kuo A."/>
            <person name="Tritt A."/>
            <person name="Lipzen A."/>
            <person name="He G."/>
            <person name="Yan M."/>
            <person name="Ng V."/>
            <person name="Cullen D."/>
            <person name="Martin F."/>
            <person name="Rosso M.-N."/>
            <person name="Henrissat B."/>
            <person name="Hibbett D."/>
            <person name="Martinez A.T."/>
            <person name="Grigoriev I.V."/>
        </authorList>
    </citation>
    <scope>NUCLEOTIDE SEQUENCE</scope>
    <source>
        <strain evidence="10">AH 44721</strain>
    </source>
</reference>
<dbReference type="Gene3D" id="1.10.630.10">
    <property type="entry name" value="Cytochrome P450"/>
    <property type="match status" value="1"/>
</dbReference>
<evidence type="ECO:0000313" key="10">
    <source>
        <dbReference type="EMBL" id="KAF8876786.1"/>
    </source>
</evidence>
<evidence type="ECO:0000256" key="6">
    <source>
        <dbReference type="ARBA" id="ARBA00023002"/>
    </source>
</evidence>
<dbReference type="GO" id="GO:0020037">
    <property type="term" value="F:heme binding"/>
    <property type="evidence" value="ECO:0007669"/>
    <property type="project" value="InterPro"/>
</dbReference>
<evidence type="ECO:0000256" key="4">
    <source>
        <dbReference type="ARBA" id="ARBA00022617"/>
    </source>
</evidence>
<evidence type="ECO:0000256" key="3">
    <source>
        <dbReference type="ARBA" id="ARBA00010617"/>
    </source>
</evidence>
<evidence type="ECO:0000313" key="11">
    <source>
        <dbReference type="Proteomes" id="UP000724874"/>
    </source>
</evidence>
<dbReference type="OrthoDB" id="2789670at2759"/>
<evidence type="ECO:0000256" key="8">
    <source>
        <dbReference type="ARBA" id="ARBA00023033"/>
    </source>
</evidence>
<comment type="pathway">
    <text evidence="2">Secondary metabolite biosynthesis.</text>
</comment>
<name>A0A9P5NC50_GYMJU</name>
<gene>
    <name evidence="10" type="ORF">CPB84DRAFT_1688972</name>
</gene>
<accession>A0A9P5NC50</accession>
<dbReference type="PRINTS" id="PR00463">
    <property type="entry name" value="EP450I"/>
</dbReference>
<dbReference type="PANTHER" id="PTHR46300:SF7">
    <property type="entry name" value="P450, PUTATIVE (EUROFUNG)-RELATED"/>
    <property type="match status" value="1"/>
</dbReference>
<dbReference type="GO" id="GO:0004497">
    <property type="term" value="F:monooxygenase activity"/>
    <property type="evidence" value="ECO:0007669"/>
    <property type="project" value="UniProtKB-KW"/>
</dbReference>
<dbReference type="InterPro" id="IPR050364">
    <property type="entry name" value="Cytochrome_P450_fung"/>
</dbReference>
<keyword evidence="5 9" id="KW-0479">Metal-binding</keyword>
<dbReference type="InterPro" id="IPR002401">
    <property type="entry name" value="Cyt_P450_E_grp-I"/>
</dbReference>
<comment type="cofactor">
    <cofactor evidence="1 9">
        <name>heme</name>
        <dbReference type="ChEBI" id="CHEBI:30413"/>
    </cofactor>
</comment>
<feature type="binding site" description="axial binding residue" evidence="9">
    <location>
        <position position="416"/>
    </location>
    <ligand>
        <name>heme</name>
        <dbReference type="ChEBI" id="CHEBI:30413"/>
    </ligand>
    <ligandPart>
        <name>Fe</name>
        <dbReference type="ChEBI" id="CHEBI:18248"/>
    </ligandPart>
</feature>
<keyword evidence="4 9" id="KW-0349">Heme</keyword>
<dbReference type="AlphaFoldDB" id="A0A9P5NC50"/>
<keyword evidence="7 9" id="KW-0408">Iron</keyword>
<dbReference type="EMBL" id="JADNYJ010000178">
    <property type="protein sequence ID" value="KAF8876786.1"/>
    <property type="molecule type" value="Genomic_DNA"/>
</dbReference>
<evidence type="ECO:0000256" key="2">
    <source>
        <dbReference type="ARBA" id="ARBA00005179"/>
    </source>
</evidence>
<keyword evidence="11" id="KW-1185">Reference proteome</keyword>
<dbReference type="SUPFAM" id="SSF48264">
    <property type="entry name" value="Cytochrome P450"/>
    <property type="match status" value="1"/>
</dbReference>
<proteinExistence type="inferred from homology"/>
<dbReference type="InterPro" id="IPR036396">
    <property type="entry name" value="Cyt_P450_sf"/>
</dbReference>
<dbReference type="GO" id="GO:0016705">
    <property type="term" value="F:oxidoreductase activity, acting on paired donors, with incorporation or reduction of molecular oxygen"/>
    <property type="evidence" value="ECO:0007669"/>
    <property type="project" value="InterPro"/>
</dbReference>
<protein>
    <submittedName>
        <fullName evidence="10">Cytochrome P450</fullName>
    </submittedName>
</protein>
<dbReference type="GO" id="GO:0005506">
    <property type="term" value="F:iron ion binding"/>
    <property type="evidence" value="ECO:0007669"/>
    <property type="project" value="InterPro"/>
</dbReference>
<dbReference type="InterPro" id="IPR001128">
    <property type="entry name" value="Cyt_P450"/>
</dbReference>
<evidence type="ECO:0000256" key="9">
    <source>
        <dbReference type="PIRSR" id="PIRSR602401-1"/>
    </source>
</evidence>
<dbReference type="PANTHER" id="PTHR46300">
    <property type="entry name" value="P450, PUTATIVE (EUROFUNG)-RELATED-RELATED"/>
    <property type="match status" value="1"/>
</dbReference>
<evidence type="ECO:0000256" key="5">
    <source>
        <dbReference type="ARBA" id="ARBA00022723"/>
    </source>
</evidence>
<keyword evidence="8" id="KW-0503">Monooxygenase</keyword>